<dbReference type="RefSeq" id="XP_012768561.1">
    <property type="nucleotide sequence ID" value="XM_012913107.1"/>
</dbReference>
<keyword evidence="3" id="KW-1185">Reference proteome</keyword>
<feature type="compositionally biased region" description="Basic residues" evidence="1">
    <location>
        <begin position="1"/>
        <end position="13"/>
    </location>
</feature>
<dbReference type="STRING" id="5866.A0A061DDM1"/>
<dbReference type="OrthoDB" id="2021145at2759"/>
<accession>A0A061DDM1</accession>
<feature type="region of interest" description="Disordered" evidence="1">
    <location>
        <begin position="1023"/>
        <end position="1079"/>
    </location>
</feature>
<dbReference type="KEGG" id="bbig:BBBOND_0302790"/>
<feature type="region of interest" description="Disordered" evidence="1">
    <location>
        <begin position="167"/>
        <end position="192"/>
    </location>
</feature>
<feature type="compositionally biased region" description="Low complexity" evidence="1">
    <location>
        <begin position="1023"/>
        <end position="1038"/>
    </location>
</feature>
<evidence type="ECO:0000313" key="3">
    <source>
        <dbReference type="Proteomes" id="UP000033188"/>
    </source>
</evidence>
<reference evidence="3" key="1">
    <citation type="journal article" date="2014" name="Nucleic Acids Res.">
        <title>The evolutionary dynamics of variant antigen genes in Babesia reveal a history of genomic innovation underlying host-parasite interaction.</title>
        <authorList>
            <person name="Jackson A.P."/>
            <person name="Otto T.D."/>
            <person name="Darby A."/>
            <person name="Ramaprasad A."/>
            <person name="Xia D."/>
            <person name="Echaide I.E."/>
            <person name="Farber M."/>
            <person name="Gahlot S."/>
            <person name="Gamble J."/>
            <person name="Gupta D."/>
            <person name="Gupta Y."/>
            <person name="Jackson L."/>
            <person name="Malandrin L."/>
            <person name="Malas T.B."/>
            <person name="Moussa E."/>
            <person name="Nair M."/>
            <person name="Reid A.J."/>
            <person name="Sanders M."/>
            <person name="Sharma J."/>
            <person name="Tracey A."/>
            <person name="Quail M.A."/>
            <person name="Weir W."/>
            <person name="Wastling J.M."/>
            <person name="Hall N."/>
            <person name="Willadsen P."/>
            <person name="Lingelbach K."/>
            <person name="Shiels B."/>
            <person name="Tait A."/>
            <person name="Berriman M."/>
            <person name="Allred D.R."/>
            <person name="Pain A."/>
        </authorList>
    </citation>
    <scope>NUCLEOTIDE SEQUENCE [LARGE SCALE GENOMIC DNA]</scope>
    <source>
        <strain evidence="3">Bond</strain>
    </source>
</reference>
<evidence type="ECO:0000256" key="1">
    <source>
        <dbReference type="SAM" id="MobiDB-lite"/>
    </source>
</evidence>
<sequence>MRGRGGSRGRGGIRGKAVSSTSRGFPPPPAPYGHANAGNPKPPPVQARQGGPASTQQSFRQPPESLSVAGSGSLKHTSAAVRPMYGNDVVRTMHVPAGNPQPYQKAAPFKAQMRTHGSKRAAPSYEQVPQEHTNMHTFNELMKTGVLHPMMLGQFVPMFSMGAAHPVPEPAAAPPSWKRTRSPPPKRPAKAHVAEDAYVHKMATLEYMVDAAAVQARMDFIILALSKLHDAMSRIKITIPSIFRIRNNFRLRAAEEEMIGSVEEVYRFVLITHLAKAHKLQPPYDFQRSVEGKMQAKEPLLQFAGAKSNLAVINVDELQSVISNQPLHYNPNWSVLRWDEGEEAKGMNPAVSNRPYYVRAVQRHVPELKDGFKHAVFLRAINVQMFEEHLDVVHLLCNVGPSAREAVLRAMGYYALSCDDDAFITLASSILPALDSDAQVQFYRQIAQLIDPRTYRLATIYVERYFERILPMCLAVPDTRAWASTIVLLMRSVDPLRLGVKSSNTAITLLRTLKSWCNVFVKCEDTCVEVFNKCIQLVLQAGDDSRIVIRGAAADLAVQIWLNAKGKAAVLNKIGYDTVRTLGCISGVQAIKFNIWSDLLTLEAPEGAAKTQRVQPLDLILSRMDQYDAVEQSLHHEESAFVISLLTAEPSVLGYLINWYLLRYCKITKTVFALEKIASVIRFALVAYPRIAKLALPHTSHNVGTFCCWMLNMATNCSVGSGCLELANIKMALFVDWLFFNYQYNARIIRLCFGAAGTAQCDQVLNNMHQCRRLFVKELAKCVFITRRPDNTAVDDNAAKIDVLLGTNEVLTFTYNTAVDTFRRLVDYLLNAVLHYHSEVGIVAVNAMSAIFMVSVLEMPRAQHTLGTLLRALKNTMLGRMCSVLDISLEGITVYIAEVGDRETTHVLQLKTALQPLHDKYTMVVAVKEKHRNACYDETLKALMLQCYGMVLEYIINVDSLNAIYHGNHLTVDTLRANQELELLEQTQCPKLYTNVAIVNTDSSQSGNGSAVGRNVNLRGDAISDISDGADSDSISDISSDDDEPPISDKYSISGANREKNGGLQTARHPDGLSTTSEGTALECEEKAACELSMSPTKLRELVQQFVHASMDNPAKDFAADPLYTYLKNSLVDSGEPNYAITLLKTGDSSYTFRFVQKLRNAPDNSKAYAVAHVVDVVASYLLETALQCLQDDASSGASFDSILFKEWVVHIFNAFVRLCVAVYTAGYVSIVWELLYYIAAVTTAKQHTGGHARIDEAKIQNQPTEKDMPAPARKKLLIVATLLFNTVDSVTQIKSITQDSVMMEALEHVIKRVVGRVGADLATIVQNLMPMRFTLETVFKSSFNHFGRLPSIMGMVLRIAPVTAITSLIDIKSATMFNVFKEAYLKGSEAGPYVRALFALGSSNPMQRRHSFIAWQIVCRMYEMAFCTNKMRQTLKQERNFLKVTSTQTLPKNMGKLPFITEADVGENKIDRDSILCYLGVSGNKRVNFMSFQRGYTFAKELFVNEHVQLLSHSMVDAFKAADIAQMQIALFSAFPIFVHSVPTQGVIRDVMQSLATIWPKKRVIKSQHMQFVCDMLLALITHWLARYPHLLTVFDHGLPNIRDALDQLAIKYSAGRTMQFAFNGTTLKVQLEHVLALRNAV</sequence>
<evidence type="ECO:0000313" key="2">
    <source>
        <dbReference type="EMBL" id="CDR96375.1"/>
    </source>
</evidence>
<name>A0A061DDM1_BABBI</name>
<dbReference type="VEuPathDB" id="PiroplasmaDB:BBBOND_0302790"/>
<gene>
    <name evidence="2" type="ORF">BBBOND_0302790</name>
</gene>
<protein>
    <submittedName>
        <fullName evidence="2">Uncharacterized protein</fullName>
    </submittedName>
</protein>
<organism evidence="2 3">
    <name type="scientific">Babesia bigemina</name>
    <dbReference type="NCBI Taxonomy" id="5866"/>
    <lineage>
        <taxon>Eukaryota</taxon>
        <taxon>Sar</taxon>
        <taxon>Alveolata</taxon>
        <taxon>Apicomplexa</taxon>
        <taxon>Aconoidasida</taxon>
        <taxon>Piroplasmida</taxon>
        <taxon>Babesiidae</taxon>
        <taxon>Babesia</taxon>
    </lineage>
</organism>
<dbReference type="GeneID" id="24564916"/>
<dbReference type="EMBL" id="LK391709">
    <property type="protein sequence ID" value="CDR96375.1"/>
    <property type="molecule type" value="Genomic_DNA"/>
</dbReference>
<dbReference type="Proteomes" id="UP000033188">
    <property type="component" value="Chromosome 3"/>
</dbReference>
<feature type="region of interest" description="Disordered" evidence="1">
    <location>
        <begin position="1"/>
        <end position="75"/>
    </location>
</feature>
<proteinExistence type="predicted"/>
<dbReference type="OMA" id="NFFIYQY"/>